<name>A0A518JWV7_9BACT</name>
<dbReference type="InterPro" id="IPR012373">
    <property type="entry name" value="Ferrdict_sens_TM"/>
</dbReference>
<dbReference type="Gene3D" id="2.60.120.200">
    <property type="match status" value="1"/>
</dbReference>
<dbReference type="Proteomes" id="UP000315082">
    <property type="component" value="Chromosome"/>
</dbReference>
<dbReference type="GO" id="GO:0016989">
    <property type="term" value="F:sigma factor antagonist activity"/>
    <property type="evidence" value="ECO:0007669"/>
    <property type="project" value="TreeGrafter"/>
</dbReference>
<dbReference type="RefSeq" id="WP_145098528.1">
    <property type="nucleotide sequence ID" value="NZ_CP036348.1"/>
</dbReference>
<dbReference type="EMBL" id="CP036348">
    <property type="protein sequence ID" value="QDV70018.1"/>
    <property type="molecule type" value="Genomic_DNA"/>
</dbReference>
<feature type="domain" description="LamG-like jellyroll fold" evidence="3">
    <location>
        <begin position="365"/>
        <end position="495"/>
    </location>
</feature>
<organism evidence="4 5">
    <name type="scientific">Rosistilla carotiformis</name>
    <dbReference type="NCBI Taxonomy" id="2528017"/>
    <lineage>
        <taxon>Bacteria</taxon>
        <taxon>Pseudomonadati</taxon>
        <taxon>Planctomycetota</taxon>
        <taxon>Planctomycetia</taxon>
        <taxon>Pirellulales</taxon>
        <taxon>Pirellulaceae</taxon>
        <taxon>Rosistilla</taxon>
    </lineage>
</organism>
<dbReference type="Gene3D" id="2.60.120.1440">
    <property type="match status" value="1"/>
</dbReference>
<keyword evidence="1" id="KW-0732">Signal</keyword>
<dbReference type="SMART" id="SM00560">
    <property type="entry name" value="LamGL"/>
    <property type="match status" value="1"/>
</dbReference>
<keyword evidence="2" id="KW-1015">Disulfide bond</keyword>
<reference evidence="4 5" key="1">
    <citation type="submission" date="2019-02" db="EMBL/GenBank/DDBJ databases">
        <title>Deep-cultivation of Planctomycetes and their phenomic and genomic characterization uncovers novel biology.</title>
        <authorList>
            <person name="Wiegand S."/>
            <person name="Jogler M."/>
            <person name="Boedeker C."/>
            <person name="Pinto D."/>
            <person name="Vollmers J."/>
            <person name="Rivas-Marin E."/>
            <person name="Kohn T."/>
            <person name="Peeters S.H."/>
            <person name="Heuer A."/>
            <person name="Rast P."/>
            <person name="Oberbeckmann S."/>
            <person name="Bunk B."/>
            <person name="Jeske O."/>
            <person name="Meyerdierks A."/>
            <person name="Storesund J.E."/>
            <person name="Kallscheuer N."/>
            <person name="Luecker S."/>
            <person name="Lage O.M."/>
            <person name="Pohl T."/>
            <person name="Merkel B.J."/>
            <person name="Hornburger P."/>
            <person name="Mueller R.-W."/>
            <person name="Bruemmer F."/>
            <person name="Labrenz M."/>
            <person name="Spormann A.M."/>
            <person name="Op den Camp H."/>
            <person name="Overmann J."/>
            <person name="Amann R."/>
            <person name="Jetten M.S.M."/>
            <person name="Mascher T."/>
            <person name="Medema M.H."/>
            <person name="Devos D.P."/>
            <person name="Kaster A.-K."/>
            <person name="Ovreas L."/>
            <person name="Rohde M."/>
            <person name="Galperin M.Y."/>
            <person name="Jogler C."/>
        </authorList>
    </citation>
    <scope>NUCLEOTIDE SEQUENCE [LARGE SCALE GENOMIC DNA]</scope>
    <source>
        <strain evidence="4 5">Poly24</strain>
    </source>
</reference>
<sequence length="554" mass="60575">MHPHDQRDDREHLLELADRMIDGVATSDEVAELESILLNDPEAQRTYLRYTLVHGQIAMTIPAMPAVRPSMAASASDADSTEPTRLGNSRFATWSTAAGLAVAASVLVIIGLRWHGNALEPQAQVEIPQTKLQTQAMAYSYDHRKQLLGTVGTLGRNRNATGPLTLSVVQGATKFRTSSGASLRVQGPAMFGINSAASGVLYKGSVHAKLHHPDASFSVTTANLRFLDMGTEFEVDVIDDQHIAVRVLDGEVEVQSRIRSPLFYWNFDTPGSTAVEDPYTRSVPLTYGANASRTAGIVGNGAVRFDNSPRAFVKIDEGLGETVGTGAMAFSSGIAIEAMFVSNWSGKFKDYDEIFRKEDGDYRFLLSFQNDDNIGEYAEPQVANGPCLSFGLHLEKLGYRELDMPLDGVDGRPSVVELTDGNPHHVVATYDSFSGRKCLYVDGRLRFVHTYPIGILAISGGSAPAIIGNNQWNESEAFHGTLDEIALYDFALTSEEVALHYRQVLDRKSYFSQDVRASSNQRWESICSVRAGSRQVFNIVTGLPIESVTPPNDY</sequence>
<dbReference type="AlphaFoldDB" id="A0A518JWV7"/>
<accession>A0A518JWV7</accession>
<dbReference type="InterPro" id="IPR006558">
    <property type="entry name" value="LamG-like"/>
</dbReference>
<gene>
    <name evidence="4" type="ORF">Poly24_37370</name>
</gene>
<evidence type="ECO:0000256" key="2">
    <source>
        <dbReference type="ARBA" id="ARBA00023157"/>
    </source>
</evidence>
<keyword evidence="5" id="KW-1185">Reference proteome</keyword>
<protein>
    <submittedName>
        <fullName evidence="4">FecR protein</fullName>
    </submittedName>
</protein>
<dbReference type="SUPFAM" id="SSF49899">
    <property type="entry name" value="Concanavalin A-like lectins/glucanases"/>
    <property type="match status" value="1"/>
</dbReference>
<dbReference type="InterPro" id="IPR013320">
    <property type="entry name" value="ConA-like_dom_sf"/>
</dbReference>
<evidence type="ECO:0000313" key="5">
    <source>
        <dbReference type="Proteomes" id="UP000315082"/>
    </source>
</evidence>
<dbReference type="Pfam" id="PF13385">
    <property type="entry name" value="Laminin_G_3"/>
    <property type="match status" value="1"/>
</dbReference>
<evidence type="ECO:0000256" key="1">
    <source>
        <dbReference type="ARBA" id="ARBA00022729"/>
    </source>
</evidence>
<evidence type="ECO:0000259" key="3">
    <source>
        <dbReference type="SMART" id="SM00560"/>
    </source>
</evidence>
<proteinExistence type="predicted"/>
<dbReference type="KEGG" id="rcf:Poly24_37370"/>
<evidence type="ECO:0000313" key="4">
    <source>
        <dbReference type="EMBL" id="QDV70018.1"/>
    </source>
</evidence>
<dbReference type="PANTHER" id="PTHR30273:SF2">
    <property type="entry name" value="PROTEIN FECR"/>
    <property type="match status" value="1"/>
</dbReference>
<dbReference type="OrthoDB" id="261210at2"/>
<dbReference type="PANTHER" id="PTHR30273">
    <property type="entry name" value="PERIPLASMIC SIGNAL SENSOR AND SIGMA FACTOR ACTIVATOR FECR-RELATED"/>
    <property type="match status" value="1"/>
</dbReference>